<dbReference type="Proteomes" id="UP000777265">
    <property type="component" value="Unassembled WGS sequence"/>
</dbReference>
<keyword evidence="4" id="KW-1003">Cell membrane</keyword>
<evidence type="ECO:0000256" key="4">
    <source>
        <dbReference type="ARBA" id="ARBA00022475"/>
    </source>
</evidence>
<evidence type="ECO:0000256" key="6">
    <source>
        <dbReference type="ARBA" id="ARBA00022989"/>
    </source>
</evidence>
<organism evidence="9 10">
    <name type="scientific">Syntrophorhabdus aromaticivorans</name>
    <dbReference type="NCBI Taxonomy" id="328301"/>
    <lineage>
        <taxon>Bacteria</taxon>
        <taxon>Pseudomonadati</taxon>
        <taxon>Thermodesulfobacteriota</taxon>
        <taxon>Syntrophorhabdia</taxon>
        <taxon>Syntrophorhabdales</taxon>
        <taxon>Syntrophorhabdaceae</taxon>
        <taxon>Syntrophorhabdus</taxon>
    </lineage>
</organism>
<dbReference type="AlphaFoldDB" id="A0A351TZ71"/>
<evidence type="ECO:0000313" key="10">
    <source>
        <dbReference type="Proteomes" id="UP000777265"/>
    </source>
</evidence>
<evidence type="ECO:0000256" key="5">
    <source>
        <dbReference type="ARBA" id="ARBA00022692"/>
    </source>
</evidence>
<feature type="transmembrane region" description="Helical" evidence="8">
    <location>
        <begin position="193"/>
        <end position="215"/>
    </location>
</feature>
<dbReference type="STRING" id="909663.GCA_000512235_02140"/>
<dbReference type="GO" id="GO:0022857">
    <property type="term" value="F:transmembrane transporter activity"/>
    <property type="evidence" value="ECO:0007669"/>
    <property type="project" value="InterPro"/>
</dbReference>
<dbReference type="Gene3D" id="1.10.3470.10">
    <property type="entry name" value="ABC transporter involved in vitamin B12 uptake, BtuC"/>
    <property type="match status" value="1"/>
</dbReference>
<evidence type="ECO:0000256" key="7">
    <source>
        <dbReference type="ARBA" id="ARBA00023136"/>
    </source>
</evidence>
<name>A0A351TZ71_9BACT</name>
<feature type="transmembrane region" description="Helical" evidence="8">
    <location>
        <begin position="241"/>
        <end position="270"/>
    </location>
</feature>
<feature type="transmembrane region" description="Helical" evidence="8">
    <location>
        <begin position="151"/>
        <end position="173"/>
    </location>
</feature>
<comment type="similarity">
    <text evidence="2">Belongs to the binding-protein-dependent transport system permease family. FecCD subfamily.</text>
</comment>
<evidence type="ECO:0000313" key="9">
    <source>
        <dbReference type="EMBL" id="NLW36505.1"/>
    </source>
</evidence>
<dbReference type="PANTHER" id="PTHR30472">
    <property type="entry name" value="FERRIC ENTEROBACTIN TRANSPORT SYSTEM PERMEASE PROTEIN"/>
    <property type="match status" value="1"/>
</dbReference>
<feature type="transmembrane region" description="Helical" evidence="8">
    <location>
        <begin position="308"/>
        <end position="327"/>
    </location>
</feature>
<dbReference type="GO" id="GO:0033214">
    <property type="term" value="P:siderophore-iron import into cell"/>
    <property type="evidence" value="ECO:0007669"/>
    <property type="project" value="TreeGrafter"/>
</dbReference>
<accession>A0A351TZ71</accession>
<dbReference type="Pfam" id="PF01032">
    <property type="entry name" value="FecCD"/>
    <property type="match status" value="1"/>
</dbReference>
<feature type="transmembrane region" description="Helical" evidence="8">
    <location>
        <begin position="60"/>
        <end position="80"/>
    </location>
</feature>
<comment type="caution">
    <text evidence="9">The sequence shown here is derived from an EMBL/GenBank/DDBJ whole genome shotgun (WGS) entry which is preliminary data.</text>
</comment>
<dbReference type="EMBL" id="JAAYEE010000257">
    <property type="protein sequence ID" value="NLW36505.1"/>
    <property type="molecule type" value="Genomic_DNA"/>
</dbReference>
<sequence>MERKGLSRGVCMLLAVAFLLAAGLYALSSGSAGIPIYDILSIIREGRGSPEFTILLHIRLPRILLGFAIGGALSLAGVILQGMFRNPLVEPYTIGISGGAALGAALCIVSGINRLFPDFAMSLFGFLGAFTVILPIYLMNIRRGSLNTDGLLLTGVMISFISSSLVTLILALSRTEHLQGIIFWIMGSLEEPSWTLILVTASVSLLCLALSYLFCLDMNALSLGEEEAAHLGIDVERTKKILFLIAAVLTGISVSVAGIIGFVGLVVPHFTRMIAGYDHRGLLVLSFITGAGFLIFCDTLARTIISPVELPVGVITGILGGVLFVYASGKRLGAGRAGSS</sequence>
<reference evidence="9" key="1">
    <citation type="journal article" date="2020" name="Biotechnol. Biofuels">
        <title>New insights from the biogas microbiome by comprehensive genome-resolved metagenomics of nearly 1600 species originating from multiple anaerobic digesters.</title>
        <authorList>
            <person name="Campanaro S."/>
            <person name="Treu L."/>
            <person name="Rodriguez-R L.M."/>
            <person name="Kovalovszki A."/>
            <person name="Ziels R.M."/>
            <person name="Maus I."/>
            <person name="Zhu X."/>
            <person name="Kougias P.G."/>
            <person name="Basile A."/>
            <person name="Luo G."/>
            <person name="Schluter A."/>
            <person name="Konstantinidis K.T."/>
            <person name="Angelidaki I."/>
        </authorList>
    </citation>
    <scope>NUCLEOTIDE SEQUENCE</scope>
    <source>
        <strain evidence="9">AS06rmzACSIP_7</strain>
    </source>
</reference>
<evidence type="ECO:0000256" key="1">
    <source>
        <dbReference type="ARBA" id="ARBA00004651"/>
    </source>
</evidence>
<evidence type="ECO:0000256" key="8">
    <source>
        <dbReference type="SAM" id="Phobius"/>
    </source>
</evidence>
<protein>
    <submittedName>
        <fullName evidence="9">Iron ABC transporter permease</fullName>
    </submittedName>
</protein>
<keyword evidence="6 8" id="KW-1133">Transmembrane helix</keyword>
<feature type="transmembrane region" description="Helical" evidence="8">
    <location>
        <begin position="119"/>
        <end position="139"/>
    </location>
</feature>
<evidence type="ECO:0000256" key="3">
    <source>
        <dbReference type="ARBA" id="ARBA00022448"/>
    </source>
</evidence>
<keyword evidence="3" id="KW-0813">Transport</keyword>
<dbReference type="InterPro" id="IPR037294">
    <property type="entry name" value="ABC_BtuC-like"/>
</dbReference>
<reference evidence="9" key="2">
    <citation type="submission" date="2020-01" db="EMBL/GenBank/DDBJ databases">
        <authorList>
            <person name="Campanaro S."/>
        </authorList>
    </citation>
    <scope>NUCLEOTIDE SEQUENCE</scope>
    <source>
        <strain evidence="9">AS06rmzACSIP_7</strain>
    </source>
</reference>
<evidence type="ECO:0000256" key="2">
    <source>
        <dbReference type="ARBA" id="ARBA00007935"/>
    </source>
</evidence>
<dbReference type="CDD" id="cd06550">
    <property type="entry name" value="TM_ABC_iron-siderophores_like"/>
    <property type="match status" value="1"/>
</dbReference>
<feature type="transmembrane region" description="Helical" evidence="8">
    <location>
        <begin position="92"/>
        <end position="113"/>
    </location>
</feature>
<dbReference type="PANTHER" id="PTHR30472:SF25">
    <property type="entry name" value="ABC TRANSPORTER PERMEASE PROTEIN MJ0876-RELATED"/>
    <property type="match status" value="1"/>
</dbReference>
<keyword evidence="7 8" id="KW-0472">Membrane</keyword>
<dbReference type="InterPro" id="IPR000522">
    <property type="entry name" value="ABC_transptr_permease_BtuC"/>
</dbReference>
<feature type="transmembrane region" description="Helical" evidence="8">
    <location>
        <begin position="282"/>
        <end position="301"/>
    </location>
</feature>
<comment type="subcellular location">
    <subcellularLocation>
        <location evidence="1">Cell membrane</location>
        <topology evidence="1">Multi-pass membrane protein</topology>
    </subcellularLocation>
</comment>
<dbReference type="SUPFAM" id="SSF81345">
    <property type="entry name" value="ABC transporter involved in vitamin B12 uptake, BtuC"/>
    <property type="match status" value="1"/>
</dbReference>
<dbReference type="GO" id="GO:0005886">
    <property type="term" value="C:plasma membrane"/>
    <property type="evidence" value="ECO:0007669"/>
    <property type="project" value="UniProtKB-SubCell"/>
</dbReference>
<dbReference type="FunFam" id="1.10.3470.10:FF:000001">
    <property type="entry name" value="Vitamin B12 ABC transporter permease BtuC"/>
    <property type="match status" value="1"/>
</dbReference>
<proteinExistence type="inferred from homology"/>
<keyword evidence="5 8" id="KW-0812">Transmembrane</keyword>
<gene>
    <name evidence="9" type="ORF">GXY80_13675</name>
</gene>